<keyword evidence="2" id="KW-0547">Nucleotide-binding</keyword>
<keyword evidence="3 5" id="KW-0067">ATP-binding</keyword>
<dbReference type="PROSITE" id="PS50893">
    <property type="entry name" value="ABC_TRANSPORTER_2"/>
    <property type="match status" value="1"/>
</dbReference>
<dbReference type="InterPro" id="IPR003593">
    <property type="entry name" value="AAA+_ATPase"/>
</dbReference>
<dbReference type="RefSeq" id="WP_377327386.1">
    <property type="nucleotide sequence ID" value="NZ_JBHUMZ010000011.1"/>
</dbReference>
<dbReference type="SUPFAM" id="SSF52540">
    <property type="entry name" value="P-loop containing nucleoside triphosphate hydrolases"/>
    <property type="match status" value="1"/>
</dbReference>
<dbReference type="Gene3D" id="3.40.50.300">
    <property type="entry name" value="P-loop containing nucleotide triphosphate hydrolases"/>
    <property type="match status" value="1"/>
</dbReference>
<dbReference type="SMART" id="SM00382">
    <property type="entry name" value="AAA"/>
    <property type="match status" value="1"/>
</dbReference>
<evidence type="ECO:0000256" key="3">
    <source>
        <dbReference type="ARBA" id="ARBA00022840"/>
    </source>
</evidence>
<proteinExistence type="predicted"/>
<protein>
    <submittedName>
        <fullName evidence="5">ABC transporter ATP-binding protein</fullName>
    </submittedName>
</protein>
<feature type="domain" description="ABC transporter" evidence="4">
    <location>
        <begin position="1"/>
        <end position="221"/>
    </location>
</feature>
<sequence>MVKVDIHKAGYDQGEPVIRQVHFQINQGELVGLIGPNGAGKSTTIKALLGTIGFVEGQVQFNDTYAYIPEQPVYYDELTLWEHIQFTASICELSEEEMNRRVKPLLNIFRLKNVVHQYPTSFSKGMQQKLMIVLAFLTKPSLYIIDEPFIGLDPKAMKDFLRLLDQERQEGAAVLMSTHMLDTAERICDRFVLMMNGEVIIQGTLEDILNAAGTRHATLLDSFEVLMERTVK</sequence>
<dbReference type="InterPro" id="IPR027417">
    <property type="entry name" value="P-loop_NTPase"/>
</dbReference>
<dbReference type="Proteomes" id="UP001597452">
    <property type="component" value="Unassembled WGS sequence"/>
</dbReference>
<dbReference type="InterPro" id="IPR017871">
    <property type="entry name" value="ABC_transporter-like_CS"/>
</dbReference>
<gene>
    <name evidence="5" type="ORF">ACFSW4_03140</name>
</gene>
<evidence type="ECO:0000313" key="6">
    <source>
        <dbReference type="Proteomes" id="UP001597452"/>
    </source>
</evidence>
<dbReference type="InterPro" id="IPR003439">
    <property type="entry name" value="ABC_transporter-like_ATP-bd"/>
</dbReference>
<evidence type="ECO:0000313" key="5">
    <source>
        <dbReference type="EMBL" id="MFD2637871.1"/>
    </source>
</evidence>
<accession>A0ABW5Q825</accession>
<evidence type="ECO:0000256" key="2">
    <source>
        <dbReference type="ARBA" id="ARBA00022741"/>
    </source>
</evidence>
<evidence type="ECO:0000256" key="1">
    <source>
        <dbReference type="ARBA" id="ARBA00022448"/>
    </source>
</evidence>
<dbReference type="InterPro" id="IPR051782">
    <property type="entry name" value="ABC_Transporter_VariousFunc"/>
</dbReference>
<dbReference type="EMBL" id="JBHUMZ010000011">
    <property type="protein sequence ID" value="MFD2637871.1"/>
    <property type="molecule type" value="Genomic_DNA"/>
</dbReference>
<keyword evidence="1" id="KW-0813">Transport</keyword>
<comment type="caution">
    <text evidence="5">The sequence shown here is derived from an EMBL/GenBank/DDBJ whole genome shotgun (WGS) entry which is preliminary data.</text>
</comment>
<dbReference type="PROSITE" id="PS00211">
    <property type="entry name" value="ABC_TRANSPORTER_1"/>
    <property type="match status" value="1"/>
</dbReference>
<reference evidence="6" key="1">
    <citation type="journal article" date="2019" name="Int. J. Syst. Evol. Microbiol.">
        <title>The Global Catalogue of Microorganisms (GCM) 10K type strain sequencing project: providing services to taxonomists for standard genome sequencing and annotation.</title>
        <authorList>
            <consortium name="The Broad Institute Genomics Platform"/>
            <consortium name="The Broad Institute Genome Sequencing Center for Infectious Disease"/>
            <person name="Wu L."/>
            <person name="Ma J."/>
        </authorList>
    </citation>
    <scope>NUCLEOTIDE SEQUENCE [LARGE SCALE GENOMIC DNA]</scope>
    <source>
        <strain evidence="6">TISTR 1571</strain>
    </source>
</reference>
<dbReference type="CDD" id="cd03230">
    <property type="entry name" value="ABC_DR_subfamily_A"/>
    <property type="match status" value="1"/>
</dbReference>
<dbReference type="Pfam" id="PF00005">
    <property type="entry name" value="ABC_tran"/>
    <property type="match status" value="1"/>
</dbReference>
<dbReference type="PANTHER" id="PTHR42939">
    <property type="entry name" value="ABC TRANSPORTER ATP-BINDING PROTEIN ALBC-RELATED"/>
    <property type="match status" value="1"/>
</dbReference>
<dbReference type="PANTHER" id="PTHR42939:SF2">
    <property type="entry name" value="ABC-TYPE TRANSPORTER ATP-BINDING PROTEIN ECSA"/>
    <property type="match status" value="1"/>
</dbReference>
<evidence type="ECO:0000259" key="4">
    <source>
        <dbReference type="PROSITE" id="PS50893"/>
    </source>
</evidence>
<keyword evidence="6" id="KW-1185">Reference proteome</keyword>
<name>A0ABW5Q825_9BACI</name>
<dbReference type="GO" id="GO:0005524">
    <property type="term" value="F:ATP binding"/>
    <property type="evidence" value="ECO:0007669"/>
    <property type="project" value="UniProtKB-KW"/>
</dbReference>
<organism evidence="5 6">
    <name type="scientific">Piscibacillus salipiscarius</name>
    <dbReference type="NCBI Taxonomy" id="299480"/>
    <lineage>
        <taxon>Bacteria</taxon>
        <taxon>Bacillati</taxon>
        <taxon>Bacillota</taxon>
        <taxon>Bacilli</taxon>
        <taxon>Bacillales</taxon>
        <taxon>Bacillaceae</taxon>
        <taxon>Piscibacillus</taxon>
    </lineage>
</organism>